<dbReference type="Gene3D" id="3.40.366.10">
    <property type="entry name" value="Malonyl-Coenzyme A Acyl Carrier Protein, domain 2"/>
    <property type="match status" value="1"/>
</dbReference>
<keyword evidence="5" id="KW-0560">Oxidoreductase</keyword>
<dbReference type="InterPro" id="IPR013968">
    <property type="entry name" value="PKS_KR"/>
</dbReference>
<dbReference type="InterPro" id="IPR016039">
    <property type="entry name" value="Thiolase-like"/>
</dbReference>
<feature type="active site" description="Proton acceptor; for dehydratase activity" evidence="8">
    <location>
        <position position="1007"/>
    </location>
</feature>
<dbReference type="SMART" id="SM00823">
    <property type="entry name" value="PKS_PP"/>
    <property type="match status" value="1"/>
</dbReference>
<dbReference type="SUPFAM" id="SSF52151">
    <property type="entry name" value="FabD/lysophospholipase-like"/>
    <property type="match status" value="1"/>
</dbReference>
<dbReference type="Gene3D" id="3.40.50.150">
    <property type="entry name" value="Vaccinia Virus protein VP39"/>
    <property type="match status" value="1"/>
</dbReference>
<dbReference type="InterPro" id="IPR009081">
    <property type="entry name" value="PP-bd_ACP"/>
</dbReference>
<feature type="active site" description="Proton donor; for dehydratase activity" evidence="8">
    <location>
        <position position="1204"/>
    </location>
</feature>
<dbReference type="InterPro" id="IPR014043">
    <property type="entry name" value="Acyl_transferase_dom"/>
</dbReference>
<dbReference type="Proteomes" id="UP000016922">
    <property type="component" value="Unassembled WGS sequence"/>
</dbReference>
<dbReference type="SUPFAM" id="SSF55048">
    <property type="entry name" value="Probable ACP-binding domain of malonyl-CoA ACP transacylase"/>
    <property type="match status" value="1"/>
</dbReference>
<keyword evidence="6" id="KW-0511">Multifunctional enzyme</keyword>
<dbReference type="InterPro" id="IPR032821">
    <property type="entry name" value="PKS_assoc"/>
</dbReference>
<dbReference type="GeneID" id="19471033"/>
<dbReference type="Pfam" id="PF02801">
    <property type="entry name" value="Ketoacyl-synt_C"/>
    <property type="match status" value="1"/>
</dbReference>
<dbReference type="SMART" id="SM00829">
    <property type="entry name" value="PKS_ER"/>
    <property type="match status" value="1"/>
</dbReference>
<dbReference type="PROSITE" id="PS52004">
    <property type="entry name" value="KS3_2"/>
    <property type="match status" value="1"/>
</dbReference>
<dbReference type="FunFam" id="3.40.47.10:FF:000019">
    <property type="entry name" value="Polyketide synthase type I"/>
    <property type="match status" value="1"/>
</dbReference>
<feature type="domain" description="Ketosynthase family 3 (KS3)" evidence="11">
    <location>
        <begin position="6"/>
        <end position="431"/>
    </location>
</feature>
<dbReference type="InterPro" id="IPR016036">
    <property type="entry name" value="Malonyl_transacylase_ACP-bd"/>
</dbReference>
<keyword evidence="14" id="KW-1185">Reference proteome</keyword>
<dbReference type="PROSITE" id="PS50075">
    <property type="entry name" value="CARRIER"/>
    <property type="match status" value="1"/>
</dbReference>
<dbReference type="OrthoDB" id="329835at2759"/>
<name>S3D270_GLAL2</name>
<evidence type="ECO:0000256" key="9">
    <source>
        <dbReference type="SAM" id="MobiDB-lite"/>
    </source>
</evidence>
<dbReference type="InterPro" id="IPR014030">
    <property type="entry name" value="Ketoacyl_synth_N"/>
</dbReference>
<dbReference type="SUPFAM" id="SSF47336">
    <property type="entry name" value="ACP-like"/>
    <property type="match status" value="1"/>
</dbReference>
<dbReference type="STRING" id="1116229.S3D270"/>
<dbReference type="InterPro" id="IPR001227">
    <property type="entry name" value="Ac_transferase_dom_sf"/>
</dbReference>
<dbReference type="SMART" id="SM00826">
    <property type="entry name" value="PKS_DH"/>
    <property type="match status" value="1"/>
</dbReference>
<dbReference type="Pfam" id="PF08240">
    <property type="entry name" value="ADH_N"/>
    <property type="match status" value="1"/>
</dbReference>
<evidence type="ECO:0000256" key="5">
    <source>
        <dbReference type="ARBA" id="ARBA00023002"/>
    </source>
</evidence>
<dbReference type="InterPro" id="IPR020843">
    <property type="entry name" value="ER"/>
</dbReference>
<dbReference type="InterPro" id="IPR020807">
    <property type="entry name" value="PKS_DH"/>
</dbReference>
<evidence type="ECO:0000256" key="4">
    <source>
        <dbReference type="ARBA" id="ARBA00022857"/>
    </source>
</evidence>
<keyword evidence="4" id="KW-0521">NADP</keyword>
<keyword evidence="1" id="KW-0596">Phosphopantetheine</keyword>
<dbReference type="HOGENOM" id="CLU_000022_31_0_1"/>
<dbReference type="OMA" id="MACASIV"/>
<dbReference type="InterPro" id="IPR050091">
    <property type="entry name" value="PKS_NRPS_Biosynth_Enz"/>
</dbReference>
<proteinExistence type="predicted"/>
<organism evidence="13 14">
    <name type="scientific">Glarea lozoyensis (strain ATCC 20868 / MF5171)</name>
    <dbReference type="NCBI Taxonomy" id="1116229"/>
    <lineage>
        <taxon>Eukaryota</taxon>
        <taxon>Fungi</taxon>
        <taxon>Dikarya</taxon>
        <taxon>Ascomycota</taxon>
        <taxon>Pezizomycotina</taxon>
        <taxon>Leotiomycetes</taxon>
        <taxon>Helotiales</taxon>
        <taxon>Helotiaceae</taxon>
        <taxon>Glarea</taxon>
    </lineage>
</organism>
<dbReference type="GO" id="GO:0006633">
    <property type="term" value="P:fatty acid biosynthetic process"/>
    <property type="evidence" value="ECO:0007669"/>
    <property type="project" value="InterPro"/>
</dbReference>
<evidence type="ECO:0000259" key="10">
    <source>
        <dbReference type="PROSITE" id="PS50075"/>
    </source>
</evidence>
<dbReference type="GO" id="GO:0016491">
    <property type="term" value="F:oxidoreductase activity"/>
    <property type="evidence" value="ECO:0007669"/>
    <property type="project" value="UniProtKB-KW"/>
</dbReference>
<dbReference type="PANTHER" id="PTHR43775">
    <property type="entry name" value="FATTY ACID SYNTHASE"/>
    <property type="match status" value="1"/>
</dbReference>
<evidence type="ECO:0000256" key="6">
    <source>
        <dbReference type="ARBA" id="ARBA00023268"/>
    </source>
</evidence>
<dbReference type="InterPro" id="IPR049900">
    <property type="entry name" value="PKS_mFAS_DH"/>
</dbReference>
<dbReference type="InterPro" id="IPR018201">
    <property type="entry name" value="Ketoacyl_synth_AS"/>
</dbReference>
<dbReference type="Pfam" id="PF08659">
    <property type="entry name" value="KR"/>
    <property type="match status" value="1"/>
</dbReference>
<accession>S3D270</accession>
<dbReference type="GO" id="GO:1901336">
    <property type="term" value="P:lactone biosynthetic process"/>
    <property type="evidence" value="ECO:0007669"/>
    <property type="project" value="UniProtKB-ARBA"/>
</dbReference>
<dbReference type="SMART" id="SM00822">
    <property type="entry name" value="PKS_KR"/>
    <property type="match status" value="1"/>
</dbReference>
<gene>
    <name evidence="13" type="ORF">GLAREA_11992</name>
</gene>
<dbReference type="GO" id="GO:0004315">
    <property type="term" value="F:3-oxoacyl-[acyl-carrier-protein] synthase activity"/>
    <property type="evidence" value="ECO:0007669"/>
    <property type="project" value="InterPro"/>
</dbReference>
<feature type="domain" description="Carrier" evidence="10">
    <location>
        <begin position="2494"/>
        <end position="2571"/>
    </location>
</feature>
<dbReference type="SUPFAM" id="SSF53335">
    <property type="entry name" value="S-adenosyl-L-methionine-dependent methyltransferases"/>
    <property type="match status" value="1"/>
</dbReference>
<evidence type="ECO:0000259" key="12">
    <source>
        <dbReference type="PROSITE" id="PS52019"/>
    </source>
</evidence>
<dbReference type="InterPro" id="IPR042104">
    <property type="entry name" value="PKS_dehydratase_sf"/>
</dbReference>
<feature type="compositionally biased region" description="Polar residues" evidence="9">
    <location>
        <begin position="454"/>
        <end position="477"/>
    </location>
</feature>
<dbReference type="InterPro" id="IPR049552">
    <property type="entry name" value="PKS_DH_N"/>
</dbReference>
<dbReference type="InterPro" id="IPR049551">
    <property type="entry name" value="PKS_DH_C"/>
</dbReference>
<dbReference type="PROSITE" id="PS00012">
    <property type="entry name" value="PHOSPHOPANTETHEINE"/>
    <property type="match status" value="1"/>
</dbReference>
<dbReference type="InterPro" id="IPR057326">
    <property type="entry name" value="KR_dom"/>
</dbReference>
<dbReference type="InterPro" id="IPR011032">
    <property type="entry name" value="GroES-like_sf"/>
</dbReference>
<dbReference type="CDD" id="cd05195">
    <property type="entry name" value="enoyl_red"/>
    <property type="match status" value="1"/>
</dbReference>
<dbReference type="RefSeq" id="XP_008080965.1">
    <property type="nucleotide sequence ID" value="XM_008082774.1"/>
</dbReference>
<dbReference type="InterPro" id="IPR029063">
    <property type="entry name" value="SAM-dependent_MTases_sf"/>
</dbReference>
<feature type="region of interest" description="Disordered" evidence="9">
    <location>
        <begin position="447"/>
        <end position="477"/>
    </location>
</feature>
<evidence type="ECO:0000256" key="3">
    <source>
        <dbReference type="ARBA" id="ARBA00022679"/>
    </source>
</evidence>
<dbReference type="Gene3D" id="3.40.47.10">
    <property type="match status" value="1"/>
</dbReference>
<dbReference type="Gene3D" id="1.10.1200.10">
    <property type="entry name" value="ACP-like"/>
    <property type="match status" value="1"/>
</dbReference>
<feature type="region of interest" description="N-terminal hotdog fold" evidence="8">
    <location>
        <begin position="973"/>
        <end position="1110"/>
    </location>
</feature>
<dbReference type="SUPFAM" id="SSF50129">
    <property type="entry name" value="GroES-like"/>
    <property type="match status" value="1"/>
</dbReference>
<evidence type="ECO:0000256" key="7">
    <source>
        <dbReference type="ARBA" id="ARBA00023315"/>
    </source>
</evidence>
<sequence length="2662" mass="290638">MDNMKSEPIAIIGMSCRFPGDADTPQGFWDLLSRGESAWGKVPKDRFNVDNYYHPSPERAGAITATSGFFVKEDVSKYDASFFSMTSAEAAGTDPQQRILLEVTYEAFENAGISLKAIAGTASSCYIGAFGNDYQTTSTGQIYDTSIYQATGIGMSMLSNRLSWFFDLRGPSMTIDTACSSSLVALHLAVQSLRSRESKVAVVGGANLIIQPELSRGLTALHFVSPDGKCHTFDERANGYGRGEGTGVLILKPLSDALRDNDTIRAIIRGSGLNQDGHTPGITMPSRDAQSELIRSTYAAAGLDFDQTAYFEAHGTGTSIGDPIELAAISSSLTENRDPANPLHVGSVKTNLGHLEPSAGVAGIIKTVLALENGKIPKVVGLEKLNPNLDLDNWHLKLNTELVDWPVAGIRRASVNSFGYGGANAHVILDDALHFLEQYKLGGNHTTFPDGVSENDSSDSGISVGNPASGTGTSELQSLPSTPKLFVLSSPEQSGVDRLLEVYSNHIGRWNSCQADREDETERAAQETDYMANFAYTLAERRSVFDWRRFAIASSMSELSEKIKKGLPKLRRAARAPACAYVFTGQGSQYFNMGRELQNHAVFRESVNAADEYVKSLGASWSVLEELNRTEETTNINNAEISQPLCTVLQIGIVDLLSHWGITPKAVVGHSSGEIAAAYASGALSKKDAWRVAYFRGVFSGRLPTTHPELQGTMMAVSLSESTAQRYVEKLKTGKAVVACINSPTSVTISGDATAIDEIEEIFKQNDVWCRKLKIKTAYHSHHMDSIADEYLDSIKDIAPQSIEGNSVTMFSSVTTNAIISADLGAAYWVQNMLQPVQFSGAVSALLTPTDARSKRQKKPNVQALVEIGPHSVLKGPLSQIFTNVRDDYKMAVKYISVLHRGNDAYQTALESIGQLWAEGHEVNLALVNTIEETANQDKVLTDLPAYPWNHERSHWHESRQNLYRRFPPGPRTDMLGYPMDGFHPMGSEPRWSNILKPTEVPWVLDHVIGGQIILPAAAMLSMVIEGCQKVLDPTKTVEGFDFRDVNFTRALLFQTPDEAIETALQFRPFYHGTKTGTYVWTRFSLMSVARDNSMVEHSNGLVRVRYVVKSGEVEKGLELAKSLQKYKEKYAEVLEQAVHVVDTTVLYSDINDAGMQFGPLFRLLSDMRGGQDVGCATLTIPDTAAVMPENFEYPLLVHPTVMDGVFQIMFSRSSCSDAKVGMSVIASIGSLYVSAALPNAPGTALRGYQTSRQVNARQVIGDLVISDSEFSQPFIIAEDVVNASVNSDDSKAGQTGTMLCTHMEWKEDMALLNQQGFENVLPANVLDNEESQKDYEVLDQAATIYIKRAIDSLASATTLDESSLLRKEWLFSLLTPDCSNTASSTEMDDKILIASSDLPQIGAALEALGSRLPGILDGSIDAAQTIREISEMEPLLIAEELLPMDRFNAIASAWFDLAGFKNADLRIFEFPSRSSSTAVSVLQQLSGQHGAGSRYGKYTLAQSDPSSTDTTKALVKKFPNLEVSTLDFQQESTESPVNTGKYDVVLVPDILFPALDIGLVLQHAKKILNPGGKLIIGIIPRSTLTADLILGLADAKEWWQVKSEFAIKQKQLQNENLSRILFENGFSLPELFWEELSTRPSSKISLLVSTLGKPLVSSAKEVVIIMPEGGTQLVNALASNVEKSLISNGFKVERAFLASNIDPSEKIFLSLMEVEDAVLQAPSEDSYDGIKTILLNSAGVLWVTRGGFLAGTPNPEQSAAIGLFRTLRSELPHLSLFNIDLSLELDITSEIACSLLCSVFKVSMNSDSDKEAVDHEYAESNGTLYIPRLVQDREMNTSLDNRDKAPSPVMDKLFQPQRPMKMQLGEVGLLDTFRFVDRLEYEQPLLPDRVDIEILATGLNFVDVMIALGYVPSSALGAEFSGRITAIGSEVPVDRFHVGQVVVGSTEDCFATHVRVQWKTIQPVPAGMSPEAAASCVIAYTTAYFALYDNGRLKKGDTILIHSAAGGLGQAAVQLAIHVGATVYATVGSTYKKELLMERYGIPENHIFTSRDTTFAKGVMRETKGRGVDVVLNSTYGEMLRQSWLCVADFGIFVEVGKRDILSNNMLEMSPFIRGCTFSAFNLAQYTEESEPHRQDACAAVVRKVFALLGNGDVKPPYPLTVMKITQAEEAFRGLQSGKFAGKIVITYDKDSVVPVMPKKRVALQVSSEGTYLLAGGLGGIGKTLAELLVEHGAKNIAFISRSGDSSDASKEYLEKLRGKNVQAKAYACDITKREDLDITLRELSAEMPEVKGFVHCAMHLKDSVFESMTHENWISASAPKIQGSWNMHELLPESMDFFVMLSSTSGIIGNPGQANYAAGNTFQNALAHHRRNKGMNATSIDLSAVTGIGYLAENAENYDQRNPIMKMQINEKEIHHIFLAAIAGEANESPVPPQLTTGIIGGEVLRSIMESAAWARDSKFMLLRKADGHSAGSGGSEDPTREAFIEAQSLAEASGVVETALVARLAKVLFVSPEDINIEQPLYAYGVDSLIAVEIRNWILKELKSEISIFDILSPMPIHILSTKISEGSKFLAAHLRLQIVEKKPDEEIMANDEEEKVALVDDIVASNEAVKIQGVLSKTEIDVLPMTSVERDLDTPSTGLVIKSPVDRLESIVSIREII</sequence>
<protein>
    <submittedName>
        <fullName evidence="13">Thiolase-like protein</fullName>
    </submittedName>
</protein>
<dbReference type="Pfam" id="PF00109">
    <property type="entry name" value="ketoacyl-synt"/>
    <property type="match status" value="1"/>
</dbReference>
<evidence type="ECO:0000256" key="8">
    <source>
        <dbReference type="PROSITE-ProRule" id="PRU01363"/>
    </source>
</evidence>
<dbReference type="Pfam" id="PF14765">
    <property type="entry name" value="PS-DH"/>
    <property type="match status" value="1"/>
</dbReference>
<evidence type="ECO:0000259" key="11">
    <source>
        <dbReference type="PROSITE" id="PS52004"/>
    </source>
</evidence>
<evidence type="ECO:0000313" key="13">
    <source>
        <dbReference type="EMBL" id="EPE31910.1"/>
    </source>
</evidence>
<evidence type="ECO:0000256" key="2">
    <source>
        <dbReference type="ARBA" id="ARBA00022553"/>
    </source>
</evidence>
<evidence type="ECO:0000256" key="1">
    <source>
        <dbReference type="ARBA" id="ARBA00022450"/>
    </source>
</evidence>
<reference evidence="13 14" key="1">
    <citation type="journal article" date="2013" name="BMC Genomics">
        <title>Genomics-driven discovery of the pneumocandin biosynthetic gene cluster in the fungus Glarea lozoyensis.</title>
        <authorList>
            <person name="Chen L."/>
            <person name="Yue Q."/>
            <person name="Zhang X."/>
            <person name="Xiang M."/>
            <person name="Wang C."/>
            <person name="Li S."/>
            <person name="Che Y."/>
            <person name="Ortiz-Lopez F.J."/>
            <person name="Bills G.F."/>
            <person name="Liu X."/>
            <person name="An Z."/>
        </authorList>
    </citation>
    <scope>NUCLEOTIDE SEQUENCE [LARGE SCALE GENOMIC DNA]</scope>
    <source>
        <strain evidence="14">ATCC 20868 / MF5171</strain>
    </source>
</reference>
<dbReference type="InterPro" id="IPR014031">
    <property type="entry name" value="Ketoacyl_synth_C"/>
</dbReference>
<dbReference type="Gene3D" id="3.10.129.110">
    <property type="entry name" value="Polyketide synthase dehydratase"/>
    <property type="match status" value="1"/>
</dbReference>
<dbReference type="InterPro" id="IPR016035">
    <property type="entry name" value="Acyl_Trfase/lysoPLipase"/>
</dbReference>
<dbReference type="SMART" id="SM00827">
    <property type="entry name" value="PKS_AT"/>
    <property type="match status" value="1"/>
</dbReference>
<dbReference type="Pfam" id="PF00698">
    <property type="entry name" value="Acyl_transf_1"/>
    <property type="match status" value="1"/>
</dbReference>
<dbReference type="InterPro" id="IPR020841">
    <property type="entry name" value="PKS_Beta-ketoAc_synthase_dom"/>
</dbReference>
<feature type="domain" description="PKS/mFAS DH" evidence="12">
    <location>
        <begin position="973"/>
        <end position="1292"/>
    </location>
</feature>
<dbReference type="InterPro" id="IPR006162">
    <property type="entry name" value="Ppantetheine_attach_site"/>
</dbReference>
<dbReference type="eggNOG" id="KOG1202">
    <property type="taxonomic scope" value="Eukaryota"/>
</dbReference>
<dbReference type="Pfam" id="PF16197">
    <property type="entry name" value="KAsynt_C_assoc"/>
    <property type="match status" value="1"/>
</dbReference>
<feature type="region of interest" description="C-terminal hotdog fold" evidence="8">
    <location>
        <begin position="1139"/>
        <end position="1292"/>
    </location>
</feature>
<dbReference type="PROSITE" id="PS52019">
    <property type="entry name" value="PKS_MFAS_DH"/>
    <property type="match status" value="1"/>
</dbReference>
<dbReference type="InterPro" id="IPR013154">
    <property type="entry name" value="ADH-like_N"/>
</dbReference>
<dbReference type="InterPro" id="IPR036291">
    <property type="entry name" value="NAD(P)-bd_dom_sf"/>
</dbReference>
<keyword evidence="7" id="KW-0012">Acyltransferase</keyword>
<dbReference type="InterPro" id="IPR036736">
    <property type="entry name" value="ACP-like_sf"/>
</dbReference>
<dbReference type="Gene3D" id="3.30.70.3290">
    <property type="match status" value="1"/>
</dbReference>
<dbReference type="GO" id="GO:0031177">
    <property type="term" value="F:phosphopantetheine binding"/>
    <property type="evidence" value="ECO:0007669"/>
    <property type="project" value="InterPro"/>
</dbReference>
<dbReference type="SUPFAM" id="SSF51735">
    <property type="entry name" value="NAD(P)-binding Rossmann-fold domains"/>
    <property type="match status" value="2"/>
</dbReference>
<dbReference type="Pfam" id="PF21089">
    <property type="entry name" value="PKS_DH_N"/>
    <property type="match status" value="1"/>
</dbReference>
<dbReference type="Pfam" id="PF23297">
    <property type="entry name" value="ACP_SdgA_C"/>
    <property type="match status" value="1"/>
</dbReference>
<dbReference type="EMBL" id="KE145360">
    <property type="protein sequence ID" value="EPE31910.1"/>
    <property type="molecule type" value="Genomic_DNA"/>
</dbReference>
<dbReference type="FunFam" id="3.40.50.720:FF:000209">
    <property type="entry name" value="Polyketide synthase Pks12"/>
    <property type="match status" value="1"/>
</dbReference>
<dbReference type="InterPro" id="IPR056501">
    <property type="entry name" value="NAD-bd_HRPKS_sdrA"/>
</dbReference>
<dbReference type="CDD" id="cd00833">
    <property type="entry name" value="PKS"/>
    <property type="match status" value="1"/>
</dbReference>
<dbReference type="SMART" id="SM00825">
    <property type="entry name" value="PKS_KS"/>
    <property type="match status" value="1"/>
</dbReference>
<dbReference type="InterPro" id="IPR020806">
    <property type="entry name" value="PKS_PP-bd"/>
</dbReference>
<dbReference type="SUPFAM" id="SSF53901">
    <property type="entry name" value="Thiolase-like"/>
    <property type="match status" value="1"/>
</dbReference>
<keyword evidence="2" id="KW-0597">Phosphoprotein</keyword>
<dbReference type="PANTHER" id="PTHR43775:SF29">
    <property type="entry name" value="ASPERFURANONE POLYKETIDE SYNTHASE AFOG-RELATED"/>
    <property type="match status" value="1"/>
</dbReference>
<evidence type="ECO:0000313" key="14">
    <source>
        <dbReference type="Proteomes" id="UP000016922"/>
    </source>
</evidence>
<dbReference type="Pfam" id="PF23114">
    <property type="entry name" value="NAD-bd_HRPKS_sdrA"/>
    <property type="match status" value="1"/>
</dbReference>
<dbReference type="GO" id="GO:0030639">
    <property type="term" value="P:polyketide biosynthetic process"/>
    <property type="evidence" value="ECO:0007669"/>
    <property type="project" value="UniProtKB-ARBA"/>
</dbReference>
<dbReference type="GO" id="GO:0004312">
    <property type="term" value="F:fatty acid synthase activity"/>
    <property type="evidence" value="ECO:0007669"/>
    <property type="project" value="TreeGrafter"/>
</dbReference>
<keyword evidence="3" id="KW-0808">Transferase</keyword>
<dbReference type="Gene3D" id="3.90.180.10">
    <property type="entry name" value="Medium-chain alcohol dehydrogenases, catalytic domain"/>
    <property type="match status" value="1"/>
</dbReference>
<dbReference type="Gene3D" id="3.40.50.720">
    <property type="entry name" value="NAD(P)-binding Rossmann-like Domain"/>
    <property type="match status" value="2"/>
</dbReference>
<dbReference type="PROSITE" id="PS00606">
    <property type="entry name" value="KS3_1"/>
    <property type="match status" value="1"/>
</dbReference>
<dbReference type="Pfam" id="PF13602">
    <property type="entry name" value="ADH_zinc_N_2"/>
    <property type="match status" value="1"/>
</dbReference>
<dbReference type="KEGG" id="glz:GLAREA_11992"/>